<reference evidence="2 3" key="1">
    <citation type="submission" date="2016-02" db="EMBL/GenBank/DDBJ databases">
        <title>Genome analysis of coral dinoflagellate symbionts highlights evolutionary adaptations to a symbiotic lifestyle.</title>
        <authorList>
            <person name="Aranda M."/>
            <person name="Li Y."/>
            <person name="Liew Y.J."/>
            <person name="Baumgarten S."/>
            <person name="Simakov O."/>
            <person name="Wilson M."/>
            <person name="Piel J."/>
            <person name="Ashoor H."/>
            <person name="Bougouffa S."/>
            <person name="Bajic V.B."/>
            <person name="Ryu T."/>
            <person name="Ravasi T."/>
            <person name="Bayer T."/>
            <person name="Micklem G."/>
            <person name="Kim H."/>
            <person name="Bhak J."/>
            <person name="Lajeunesse T.C."/>
            <person name="Voolstra C.R."/>
        </authorList>
    </citation>
    <scope>NUCLEOTIDE SEQUENCE [LARGE SCALE GENOMIC DNA]</scope>
    <source>
        <strain evidence="2 3">CCMP2467</strain>
    </source>
</reference>
<accession>A0A1Q9CI03</accession>
<dbReference type="SUPFAM" id="SSF48592">
    <property type="entry name" value="GroEL equatorial domain-like"/>
    <property type="match status" value="1"/>
</dbReference>
<dbReference type="GO" id="GO:0005524">
    <property type="term" value="F:ATP binding"/>
    <property type="evidence" value="ECO:0007669"/>
    <property type="project" value="InterPro"/>
</dbReference>
<proteinExistence type="inferred from homology"/>
<dbReference type="EMBL" id="LSRX01001182">
    <property type="protein sequence ID" value="OLP82551.1"/>
    <property type="molecule type" value="Genomic_DNA"/>
</dbReference>
<comment type="caution">
    <text evidence="2">The sequence shown here is derived from an EMBL/GenBank/DDBJ whole genome shotgun (WGS) entry which is preliminary data.</text>
</comment>
<dbReference type="InterPro" id="IPR027413">
    <property type="entry name" value="GROEL-like_equatorial_sf"/>
</dbReference>
<sequence length="129" mass="14008">MRTRCLVLAFPRGLQGKVQCQEELRLQLRGFEAPWLTRGGGQGVFVINKNAKRDQAQLVRYDASTGLQTSSACEGRKAQLTNIQVAITLCSSQILLFLFAAEQAGKTVAGIVRTTLGPRAMLKMLSGAL</sequence>
<dbReference type="PROSITE" id="PS00750">
    <property type="entry name" value="TCP1_1"/>
    <property type="match status" value="1"/>
</dbReference>
<comment type="similarity">
    <text evidence="1">Belongs to the TCP-1 chaperonin family.</text>
</comment>
<evidence type="ECO:0000313" key="3">
    <source>
        <dbReference type="Proteomes" id="UP000186817"/>
    </source>
</evidence>
<dbReference type="OrthoDB" id="10248520at2759"/>
<organism evidence="2 3">
    <name type="scientific">Symbiodinium microadriaticum</name>
    <name type="common">Dinoflagellate</name>
    <name type="synonym">Zooxanthella microadriatica</name>
    <dbReference type="NCBI Taxonomy" id="2951"/>
    <lineage>
        <taxon>Eukaryota</taxon>
        <taxon>Sar</taxon>
        <taxon>Alveolata</taxon>
        <taxon>Dinophyceae</taxon>
        <taxon>Suessiales</taxon>
        <taxon>Symbiodiniaceae</taxon>
        <taxon>Symbiodinium</taxon>
    </lineage>
</organism>
<dbReference type="Proteomes" id="UP000186817">
    <property type="component" value="Unassembled WGS sequence"/>
</dbReference>
<dbReference type="InterPro" id="IPR002194">
    <property type="entry name" value="Chaperonin_TCP-1_CS"/>
</dbReference>
<dbReference type="GO" id="GO:0016887">
    <property type="term" value="F:ATP hydrolysis activity"/>
    <property type="evidence" value="ECO:0007669"/>
    <property type="project" value="InterPro"/>
</dbReference>
<evidence type="ECO:0000313" key="2">
    <source>
        <dbReference type="EMBL" id="OLP82551.1"/>
    </source>
</evidence>
<dbReference type="GO" id="GO:0051082">
    <property type="term" value="F:unfolded protein binding"/>
    <property type="evidence" value="ECO:0007669"/>
    <property type="project" value="InterPro"/>
</dbReference>
<gene>
    <name evidence="2" type="ORF">AK812_SmicGene36773</name>
</gene>
<keyword evidence="3" id="KW-1185">Reference proteome</keyword>
<dbReference type="AlphaFoldDB" id="A0A1Q9CI03"/>
<dbReference type="GO" id="GO:0006457">
    <property type="term" value="P:protein folding"/>
    <property type="evidence" value="ECO:0007669"/>
    <property type="project" value="InterPro"/>
</dbReference>
<evidence type="ECO:0000256" key="1">
    <source>
        <dbReference type="ARBA" id="ARBA00008020"/>
    </source>
</evidence>
<name>A0A1Q9CI03_SYMMI</name>
<protein>
    <submittedName>
        <fullName evidence="2">Uncharacterized protein</fullName>
    </submittedName>
</protein>